<dbReference type="InterPro" id="IPR051534">
    <property type="entry name" value="CBASS_pafABC_assoc_protein"/>
</dbReference>
<evidence type="ECO:0000259" key="2">
    <source>
        <dbReference type="Pfam" id="PF13280"/>
    </source>
</evidence>
<evidence type="ECO:0000313" key="4">
    <source>
        <dbReference type="Proteomes" id="UP000236721"/>
    </source>
</evidence>
<keyword evidence="4" id="KW-1185">Reference proteome</keyword>
<dbReference type="RefSeq" id="WP_103880871.1">
    <property type="nucleotide sequence ID" value="NZ_FNVG01000012.1"/>
</dbReference>
<dbReference type="PANTHER" id="PTHR34580">
    <property type="match status" value="1"/>
</dbReference>
<dbReference type="Proteomes" id="UP000236721">
    <property type="component" value="Unassembled WGS sequence"/>
</dbReference>
<dbReference type="Pfam" id="PF08279">
    <property type="entry name" value="HTH_11"/>
    <property type="match status" value="1"/>
</dbReference>
<evidence type="ECO:0000259" key="1">
    <source>
        <dbReference type="Pfam" id="PF08279"/>
    </source>
</evidence>
<feature type="domain" description="Helix-turn-helix type 11" evidence="1">
    <location>
        <begin position="6"/>
        <end position="59"/>
    </location>
</feature>
<dbReference type="InterPro" id="IPR026881">
    <property type="entry name" value="WYL_dom"/>
</dbReference>
<dbReference type="OrthoDB" id="9807255at2"/>
<accession>A0A1H5ZP36</accession>
<dbReference type="PROSITE" id="PS52050">
    <property type="entry name" value="WYL"/>
    <property type="match status" value="1"/>
</dbReference>
<dbReference type="InterPro" id="IPR036388">
    <property type="entry name" value="WH-like_DNA-bd_sf"/>
</dbReference>
<dbReference type="AlphaFoldDB" id="A0A1H5ZP36"/>
<dbReference type="Pfam" id="PF13280">
    <property type="entry name" value="WYL"/>
    <property type="match status" value="1"/>
</dbReference>
<dbReference type="Gene3D" id="1.10.10.10">
    <property type="entry name" value="Winged helix-like DNA-binding domain superfamily/Winged helix DNA-binding domain"/>
    <property type="match status" value="1"/>
</dbReference>
<gene>
    <name evidence="3" type="ORF">SAMN04488244_112112</name>
</gene>
<reference evidence="4" key="1">
    <citation type="submission" date="2016-10" db="EMBL/GenBank/DDBJ databases">
        <authorList>
            <person name="Varghese N."/>
            <person name="Submissions S."/>
        </authorList>
    </citation>
    <scope>NUCLEOTIDE SEQUENCE [LARGE SCALE GENOMIC DNA]</scope>
    <source>
        <strain evidence="4">CGMCC 1.7062</strain>
    </source>
</reference>
<dbReference type="PANTHER" id="PTHR34580:SF3">
    <property type="entry name" value="PROTEIN PAFB"/>
    <property type="match status" value="1"/>
</dbReference>
<organism evidence="3 4">
    <name type="scientific">Vibrio hangzhouensis</name>
    <dbReference type="NCBI Taxonomy" id="462991"/>
    <lineage>
        <taxon>Bacteria</taxon>
        <taxon>Pseudomonadati</taxon>
        <taxon>Pseudomonadota</taxon>
        <taxon>Gammaproteobacteria</taxon>
        <taxon>Vibrionales</taxon>
        <taxon>Vibrionaceae</taxon>
        <taxon>Vibrio</taxon>
    </lineage>
</organism>
<dbReference type="SUPFAM" id="SSF46785">
    <property type="entry name" value="Winged helix' DNA-binding domain"/>
    <property type="match status" value="1"/>
</dbReference>
<protein>
    <submittedName>
        <fullName evidence="3">HTH domain-containing protein</fullName>
    </submittedName>
</protein>
<dbReference type="EMBL" id="FNVG01000012">
    <property type="protein sequence ID" value="SEG38268.1"/>
    <property type="molecule type" value="Genomic_DNA"/>
</dbReference>
<name>A0A1H5ZP36_9VIBR</name>
<dbReference type="InterPro" id="IPR013196">
    <property type="entry name" value="HTH_11"/>
</dbReference>
<feature type="domain" description="WYL" evidence="2">
    <location>
        <begin position="139"/>
        <end position="202"/>
    </location>
</feature>
<dbReference type="InterPro" id="IPR036390">
    <property type="entry name" value="WH_DNA-bd_sf"/>
</dbReference>
<proteinExistence type="predicted"/>
<sequence length="234" mass="27431">MRKAERLFQLLTFLQGRRLPVTCLQISEELEVSKRTVYRDIAVLQQSGIPIDGEAGIGYLLDHRFQMAPMMFDQAELETIRLGMSLIRASADDELKRAAQQVLHKVAAQLPNDGKKNFNDSALVVPHFELSEQEKQSLVLLRSCIRDQQAVRLDYNDEAGRGTEREIEPLGIMCYLRHWTLIAYCRLRDDYRAFRIDRIRNIVALEQHFVSDDNKSLRHYLEQQQQQYQLTWFY</sequence>
<evidence type="ECO:0000313" key="3">
    <source>
        <dbReference type="EMBL" id="SEG38268.1"/>
    </source>
</evidence>